<dbReference type="InterPro" id="IPR004013">
    <property type="entry name" value="PHP_dom"/>
</dbReference>
<dbReference type="Proteomes" id="UP001281203">
    <property type="component" value="Unassembled WGS sequence"/>
</dbReference>
<dbReference type="EMBL" id="WBKO01000001">
    <property type="protein sequence ID" value="MDV2481139.1"/>
    <property type="molecule type" value="Genomic_DNA"/>
</dbReference>
<dbReference type="PANTHER" id="PTHR42924:SF3">
    <property type="entry name" value="POLYMERASE_HISTIDINOL PHOSPHATASE N-TERMINAL DOMAIN-CONTAINING PROTEIN"/>
    <property type="match status" value="1"/>
</dbReference>
<dbReference type="InterPro" id="IPR003141">
    <property type="entry name" value="Pol/His_phosphatase_N"/>
</dbReference>
<accession>A0ABU3WZA9</accession>
<name>A0ABU3WZA9_9EURY</name>
<dbReference type="SUPFAM" id="SSF89550">
    <property type="entry name" value="PHP domain-like"/>
    <property type="match status" value="1"/>
</dbReference>
<dbReference type="RefSeq" id="WP_317064134.1">
    <property type="nucleotide sequence ID" value="NZ_WBKO01000001.1"/>
</dbReference>
<feature type="domain" description="Polymerase/histidinol phosphatase N-terminal" evidence="2">
    <location>
        <begin position="25"/>
        <end position="87"/>
    </location>
</feature>
<feature type="compositionally biased region" description="Low complexity" evidence="1">
    <location>
        <begin position="302"/>
        <end position="311"/>
    </location>
</feature>
<dbReference type="SMART" id="SM00481">
    <property type="entry name" value="POLIIIAc"/>
    <property type="match status" value="1"/>
</dbReference>
<comment type="caution">
    <text evidence="3">The sequence shown here is derived from an EMBL/GenBank/DDBJ whole genome shotgun (WGS) entry which is preliminary data.</text>
</comment>
<proteinExistence type="predicted"/>
<dbReference type="InterPro" id="IPR052018">
    <property type="entry name" value="PHP_domain"/>
</dbReference>
<feature type="region of interest" description="Disordered" evidence="1">
    <location>
        <begin position="292"/>
        <end position="311"/>
    </location>
</feature>
<gene>
    <name evidence="3" type="ORF">F8E02_03760</name>
</gene>
<evidence type="ECO:0000313" key="4">
    <source>
        <dbReference type="Proteomes" id="UP001281203"/>
    </source>
</evidence>
<sequence length="311" mass="34228">MRYHKDIIFEKPRAEEIRRLGLLPADLHFHTRHSDSVTSVRDALKLAARRGIGLAITDHNQTSGVVEAGRHKSNVSLIPGIEVSASDGPHLLLYFYSAADLVDFYRRHVEKNRGEGPFTAIRLDTEEILDRREGYACIAAEAHPCGYAFLNRGVERCVAGRCIGQEVFSRLDALEVICGGMARSHNLKAAGLAAAHRLGRTGGTDGHLLHELGGVVTCAEAETVEEFLDAVARRETVIIGRERPLVEKAVMGTAVLPHHLPYTVPILRARWEQGFPRIRKFVRGRLNRAVFPRPDGEEDAAADSAARGGAR</sequence>
<protein>
    <submittedName>
        <fullName evidence="3">Phosphotransferase</fullName>
    </submittedName>
</protein>
<evidence type="ECO:0000313" key="3">
    <source>
        <dbReference type="EMBL" id="MDV2481139.1"/>
    </source>
</evidence>
<dbReference type="PANTHER" id="PTHR42924">
    <property type="entry name" value="EXONUCLEASE"/>
    <property type="match status" value="1"/>
</dbReference>
<dbReference type="Gene3D" id="3.20.20.140">
    <property type="entry name" value="Metal-dependent hydrolases"/>
    <property type="match status" value="1"/>
</dbReference>
<dbReference type="Pfam" id="PF13263">
    <property type="entry name" value="PHP_C"/>
    <property type="match status" value="1"/>
</dbReference>
<keyword evidence="4" id="KW-1185">Reference proteome</keyword>
<reference evidence="3 4" key="1">
    <citation type="submission" date="2019-10" db="EMBL/GenBank/DDBJ databases">
        <title>Isolation and characterization of Methanoculleus sp. Wushi-C6 from a hot spring well.</title>
        <authorList>
            <person name="Chen S.-C."/>
            <person name="Lan Z.-H."/>
            <person name="You Y.-T."/>
            <person name="Lai M.-C."/>
        </authorList>
    </citation>
    <scope>NUCLEOTIDE SEQUENCE [LARGE SCALE GENOMIC DNA]</scope>
    <source>
        <strain evidence="3 4">Wushi-C6</strain>
    </source>
</reference>
<dbReference type="InterPro" id="IPR016195">
    <property type="entry name" value="Pol/histidinol_Pase-like"/>
</dbReference>
<evidence type="ECO:0000259" key="2">
    <source>
        <dbReference type="SMART" id="SM00481"/>
    </source>
</evidence>
<organism evidence="3 4">
    <name type="scientific">Methanoculleus caldifontis</name>
    <dbReference type="NCBI Taxonomy" id="2651577"/>
    <lineage>
        <taxon>Archaea</taxon>
        <taxon>Methanobacteriati</taxon>
        <taxon>Methanobacteriota</taxon>
        <taxon>Stenosarchaea group</taxon>
        <taxon>Methanomicrobia</taxon>
        <taxon>Methanomicrobiales</taxon>
        <taxon>Methanomicrobiaceae</taxon>
        <taxon>Methanoculleus</taxon>
    </lineage>
</organism>
<evidence type="ECO:0000256" key="1">
    <source>
        <dbReference type="SAM" id="MobiDB-lite"/>
    </source>
</evidence>
<dbReference type="Pfam" id="PF02811">
    <property type="entry name" value="PHP"/>
    <property type="match status" value="1"/>
</dbReference>